<evidence type="ECO:0008006" key="3">
    <source>
        <dbReference type="Google" id="ProtNLM"/>
    </source>
</evidence>
<protein>
    <recommendedName>
        <fullName evidence="3">Monodehydroascorbate reductase</fullName>
    </recommendedName>
</protein>
<proteinExistence type="predicted"/>
<comment type="caution">
    <text evidence="2">The sequence shown here is derived from an EMBL/GenBank/DDBJ whole genome shotgun (WGS) entry which is preliminary data.</text>
</comment>
<feature type="compositionally biased region" description="Basic and acidic residues" evidence="1">
    <location>
        <begin position="320"/>
        <end position="330"/>
    </location>
</feature>
<accession>A0A699HN11</accession>
<feature type="compositionally biased region" description="Low complexity" evidence="1">
    <location>
        <begin position="960"/>
        <end position="975"/>
    </location>
</feature>
<evidence type="ECO:0000256" key="1">
    <source>
        <dbReference type="SAM" id="MobiDB-lite"/>
    </source>
</evidence>
<gene>
    <name evidence="2" type="ORF">Tci_429042</name>
</gene>
<organism evidence="2">
    <name type="scientific">Tanacetum cinerariifolium</name>
    <name type="common">Dalmatian daisy</name>
    <name type="synonym">Chrysanthemum cinerariifolium</name>
    <dbReference type="NCBI Taxonomy" id="118510"/>
    <lineage>
        <taxon>Eukaryota</taxon>
        <taxon>Viridiplantae</taxon>
        <taxon>Streptophyta</taxon>
        <taxon>Embryophyta</taxon>
        <taxon>Tracheophyta</taxon>
        <taxon>Spermatophyta</taxon>
        <taxon>Magnoliopsida</taxon>
        <taxon>eudicotyledons</taxon>
        <taxon>Gunneridae</taxon>
        <taxon>Pentapetalae</taxon>
        <taxon>asterids</taxon>
        <taxon>campanulids</taxon>
        <taxon>Asterales</taxon>
        <taxon>Asteraceae</taxon>
        <taxon>Asteroideae</taxon>
        <taxon>Anthemideae</taxon>
        <taxon>Anthemidinae</taxon>
        <taxon>Tanacetum</taxon>
    </lineage>
</organism>
<feature type="region of interest" description="Disordered" evidence="1">
    <location>
        <begin position="408"/>
        <end position="434"/>
    </location>
</feature>
<feature type="compositionally biased region" description="Basic and acidic residues" evidence="1">
    <location>
        <begin position="365"/>
        <end position="376"/>
    </location>
</feature>
<feature type="compositionally biased region" description="Basic and acidic residues" evidence="1">
    <location>
        <begin position="408"/>
        <end position="424"/>
    </location>
</feature>
<sequence>MNPVATKQVALDNSLVPSEKRLKIEKCNARIEFSKPQREETYQVTLNALKLSSCYPAFLIEKCNARIEASKPQREETYQVTLDALKLSLCYLAFLITPEVPKVYMHQFWNTIQKIKDTDAYWFKLDKKKFRVDTEVFREILQICLRLHNQAFVEPPSEEELNVDYVALLWEEFTYQADNREISSARKEHMPYPRFTKVIISHFISKNKTISMRNRINLYTICDDTLLGTLKFVSKTQDCQQYGALIPDDMINQDVKDSKAYKTYYNSATVKATPKKARNFKKVASPSRKLSYVLEKKRKLETHKLHASGSGDGVGSQPKVPDEQKDKTTSTDEGTDSDDDNDDDSDEVTKDDDDDDVESDADDDKEAKENEEEYVRNPDIFEFNDDDEEYEELYKDVNERLTYIEHEEQGKEDGEMTDASHDDNTQQNKYDQVKDDEHVTLTTFHDTQKTKYPMQSSPVSFDFKNQFLNLDNTPPTDSEVISVMNVKVRHEEPSTQTPPLLNIPVMVILKTSFAVGSTIPPTIPLITPLQQQSTPTPTPTPKTTTTTTSVPALLNFSPLFRFDQRVSSLEKEPSQLKQANYSAQLLETIKSQIPAMMDAQLSSRIKDSIKKSFKSYPKEFEKKAKYKRKRYIDLVEKSMKEINKMKSIINFLKSYQRKYLTASLTKFELKKILLDKIQKVNRIEDLKNTKISTMHWSNLTSLTRTSLNLLSKSSGKSAQAKKPVCETADTEMSLNQGEDLGNTDDQPNIEAASKDDWFNKPKRSLTLDSDWNTTKTPKVLWYTSNRQSKNDVFFTKGIIAITHVKVMKWYDYGYLEEIIVPREDQQLYNSKKIIKDDFKNQLLEILPKEVSDYVTPVIQNFITESLENIVLAKFSSQPKSTYEATASITEFELKKILLDKILKIKSYRGSQEYTDLYDVLVKSYKLEKDLFESYGKVYSLKRDLEDKDKDEDPPAGLDQGSSKGSKSYSKSSGKSAQAEELVFETTDIDMPLNQREDLGNTYDQPNVEVASKDDRFKKPERPLTSDLDWNTTKSIDFKQPQTWINKISKEGKPPRTFDELMSTPIDFSAYIKPLPLIEDQGRQVVPANYFINNDLEYLKGGSSIRQYTTSTTKTKAAKYDTIKSIEDMVPSLWSLVKACSFMLYDL</sequence>
<feature type="region of interest" description="Disordered" evidence="1">
    <location>
        <begin position="945"/>
        <end position="978"/>
    </location>
</feature>
<reference evidence="2" key="1">
    <citation type="journal article" date="2019" name="Sci. Rep.">
        <title>Draft genome of Tanacetum cinerariifolium, the natural source of mosquito coil.</title>
        <authorList>
            <person name="Yamashiro T."/>
            <person name="Shiraishi A."/>
            <person name="Satake H."/>
            <person name="Nakayama K."/>
        </authorList>
    </citation>
    <scope>NUCLEOTIDE SEQUENCE</scope>
</reference>
<feature type="region of interest" description="Disordered" evidence="1">
    <location>
        <begin position="720"/>
        <end position="746"/>
    </location>
</feature>
<name>A0A699HN11_TANCI</name>
<feature type="compositionally biased region" description="Acidic residues" evidence="1">
    <location>
        <begin position="333"/>
        <end position="364"/>
    </location>
</feature>
<dbReference type="AlphaFoldDB" id="A0A699HN11"/>
<evidence type="ECO:0000313" key="2">
    <source>
        <dbReference type="EMBL" id="GEY57068.1"/>
    </source>
</evidence>
<dbReference type="EMBL" id="BKCJ010189873">
    <property type="protein sequence ID" value="GEY57068.1"/>
    <property type="molecule type" value="Genomic_DNA"/>
</dbReference>
<feature type="region of interest" description="Disordered" evidence="1">
    <location>
        <begin position="303"/>
        <end position="386"/>
    </location>
</feature>
<feature type="region of interest" description="Disordered" evidence="1">
    <location>
        <begin position="526"/>
        <end position="548"/>
    </location>
</feature>